<reference evidence="1 2" key="1">
    <citation type="journal article" date="2009" name="BMC Genomics">
        <title>The complete genome sequence of Xanthomonas albilineans provides new insights into the reductive genome evolution of the xylem-limited Xanthomonadaceae.</title>
        <authorList>
            <person name="Pieretti I."/>
            <person name="Royer M."/>
            <person name="Barbe V."/>
            <person name="Carrere S."/>
            <person name="Koebnik R."/>
            <person name="Cociancich S."/>
            <person name="Couloux A."/>
            <person name="Darrasse A."/>
            <person name="Gouzy J."/>
            <person name="Jacques M.A."/>
            <person name="Lauber E."/>
            <person name="Manceau C."/>
            <person name="Mangenot S."/>
            <person name="Poussier S."/>
            <person name="Segurens B."/>
            <person name="Szurek B."/>
            <person name="Verdier V."/>
            <person name="Arlat M."/>
            <person name="Rott P."/>
        </authorList>
    </citation>
    <scope>NUCLEOTIDE SEQUENCE [LARGE SCALE GENOMIC DNA]</scope>
    <source>
        <strain evidence="2">GPE PC73 / CFBP 7063</strain>
    </source>
</reference>
<protein>
    <submittedName>
        <fullName evidence="1">Uncharacterized protein</fullName>
    </submittedName>
</protein>
<evidence type="ECO:0000313" key="2">
    <source>
        <dbReference type="Proteomes" id="UP000001890"/>
    </source>
</evidence>
<dbReference type="Proteomes" id="UP000001890">
    <property type="component" value="Chromosome"/>
</dbReference>
<name>D2U879_XANAP</name>
<dbReference type="eggNOG" id="ENOG50339ND">
    <property type="taxonomic scope" value="Bacteria"/>
</dbReference>
<evidence type="ECO:0000313" key="1">
    <source>
        <dbReference type="EMBL" id="CBA14781.1"/>
    </source>
</evidence>
<dbReference type="RefSeq" id="WP_012914799.1">
    <property type="nucleotide sequence ID" value="NC_013722.1"/>
</dbReference>
<keyword evidence="2" id="KW-1185">Reference proteome</keyword>
<dbReference type="STRING" id="380358.XALC_0236"/>
<dbReference type="OrthoDB" id="7592866at2"/>
<organism evidence="1 2">
    <name type="scientific">Xanthomonas albilineans (strain GPE PC73 / CFBP 7063)</name>
    <dbReference type="NCBI Taxonomy" id="380358"/>
    <lineage>
        <taxon>Bacteria</taxon>
        <taxon>Pseudomonadati</taxon>
        <taxon>Pseudomonadota</taxon>
        <taxon>Gammaproteobacteria</taxon>
        <taxon>Lysobacterales</taxon>
        <taxon>Lysobacteraceae</taxon>
        <taxon>Xanthomonas</taxon>
    </lineage>
</organism>
<dbReference type="EMBL" id="FP565176">
    <property type="protein sequence ID" value="CBA14781.1"/>
    <property type="molecule type" value="Genomic_DNA"/>
</dbReference>
<dbReference type="AlphaFoldDB" id="D2U879"/>
<dbReference type="KEGG" id="xal:XALC_0236"/>
<proteinExistence type="predicted"/>
<accession>D2U879</accession>
<dbReference type="PATRIC" id="fig|29447.3.peg.243"/>
<gene>
    <name evidence="1" type="ordered locus">XALc_0236</name>
</gene>
<sequence length="147" mass="16301">MAWYTLTYACGHTEQKQLYGKTSERERIINSAQSYDCPACRLAAAKAIEADIGLPPLTGSDKQIAWAAGIRAKAQSSLVAFESELDARWDSLDDKQKAASAQSLAAMMDAIRTIRRQTQAGWWIDHKNFGARDMVGMICRGQDLDCR</sequence>